<keyword evidence="2" id="KW-1185">Reference proteome</keyword>
<evidence type="ECO:0000313" key="1">
    <source>
        <dbReference type="EMBL" id="KJA27788.1"/>
    </source>
</evidence>
<dbReference type="EMBL" id="KN817523">
    <property type="protein sequence ID" value="KJA27788.1"/>
    <property type="molecule type" value="Genomic_DNA"/>
</dbReference>
<reference evidence="2" key="1">
    <citation type="submission" date="2014-04" db="EMBL/GenBank/DDBJ databases">
        <title>Evolutionary Origins and Diversification of the Mycorrhizal Mutualists.</title>
        <authorList>
            <consortium name="DOE Joint Genome Institute"/>
            <consortium name="Mycorrhizal Genomics Consortium"/>
            <person name="Kohler A."/>
            <person name="Kuo A."/>
            <person name="Nagy L.G."/>
            <person name="Floudas D."/>
            <person name="Copeland A."/>
            <person name="Barry K.W."/>
            <person name="Cichocki N."/>
            <person name="Veneault-Fourrey C."/>
            <person name="LaButti K."/>
            <person name="Lindquist E.A."/>
            <person name="Lipzen A."/>
            <person name="Lundell T."/>
            <person name="Morin E."/>
            <person name="Murat C."/>
            <person name="Riley R."/>
            <person name="Ohm R."/>
            <person name="Sun H."/>
            <person name="Tunlid A."/>
            <person name="Henrissat B."/>
            <person name="Grigoriev I.V."/>
            <person name="Hibbett D.S."/>
            <person name="Martin F."/>
        </authorList>
    </citation>
    <scope>NUCLEOTIDE SEQUENCE [LARGE SCALE GENOMIC DNA]</scope>
    <source>
        <strain evidence="2">FD-334 SS-4</strain>
    </source>
</reference>
<name>A0A0D2MUX2_HYPSF</name>
<protein>
    <submittedName>
        <fullName evidence="1">Uncharacterized protein</fullName>
    </submittedName>
</protein>
<evidence type="ECO:0000313" key="2">
    <source>
        <dbReference type="Proteomes" id="UP000054270"/>
    </source>
</evidence>
<organism evidence="1 2">
    <name type="scientific">Hypholoma sublateritium (strain FD-334 SS-4)</name>
    <dbReference type="NCBI Taxonomy" id="945553"/>
    <lineage>
        <taxon>Eukaryota</taxon>
        <taxon>Fungi</taxon>
        <taxon>Dikarya</taxon>
        <taxon>Basidiomycota</taxon>
        <taxon>Agaricomycotina</taxon>
        <taxon>Agaricomycetes</taxon>
        <taxon>Agaricomycetidae</taxon>
        <taxon>Agaricales</taxon>
        <taxon>Agaricineae</taxon>
        <taxon>Strophariaceae</taxon>
        <taxon>Hypholoma</taxon>
    </lineage>
</organism>
<dbReference type="AlphaFoldDB" id="A0A0D2MUX2"/>
<sequence>MDVRFDVLGQMLPHAPMQPTRIKQAPHTHMSAIQTLSSEGVDAPQYVALTALQSQWPALASVRWARPAAGASLHAGGSFKEAIRTEALARGSRSQLVALDPTRGATAEAEKHAHRCPSPDASRRRRQFCNLDAQRGGRRVTRCGHAGRATLIYAAPLIERNCDRRCTQYLSRTPTRFLPGNTPAAMATLQAAIARKGSGRDTVSNGVAQQLGAVMRVGSGTANLVGDDRCAFVIKWYQRPTKIGD</sequence>
<gene>
    <name evidence="1" type="ORF">HYPSUDRAFT_212360</name>
</gene>
<accession>A0A0D2MUX2</accession>
<dbReference type="Proteomes" id="UP000054270">
    <property type="component" value="Unassembled WGS sequence"/>
</dbReference>
<proteinExistence type="predicted"/>